<proteinExistence type="predicted"/>
<reference evidence="3 4" key="1">
    <citation type="journal article" date="2017" name="ISME J.">
        <title>Energy and carbon metabolisms in a deep terrestrial subsurface fluid microbial community.</title>
        <authorList>
            <person name="Momper L."/>
            <person name="Jungbluth S.P."/>
            <person name="Lee M.D."/>
            <person name="Amend J.P."/>
        </authorList>
    </citation>
    <scope>NUCLEOTIDE SEQUENCE [LARGE SCALE GENOMIC DNA]</scope>
    <source>
        <strain evidence="3">SURF_17</strain>
    </source>
</reference>
<feature type="transmembrane region" description="Helical" evidence="2">
    <location>
        <begin position="47"/>
        <end position="75"/>
    </location>
</feature>
<dbReference type="Proteomes" id="UP000285961">
    <property type="component" value="Unassembled WGS sequence"/>
</dbReference>
<dbReference type="Pfam" id="PF07963">
    <property type="entry name" value="N_methyl"/>
    <property type="match status" value="1"/>
</dbReference>
<evidence type="ECO:0000313" key="3">
    <source>
        <dbReference type="EMBL" id="RJP64059.1"/>
    </source>
</evidence>
<dbReference type="NCBIfam" id="TIGR02532">
    <property type="entry name" value="IV_pilin_GFxxxE"/>
    <property type="match status" value="1"/>
</dbReference>
<feature type="region of interest" description="Disordered" evidence="1">
    <location>
        <begin position="263"/>
        <end position="322"/>
    </location>
</feature>
<dbReference type="EMBL" id="QZKI01000143">
    <property type="protein sequence ID" value="RJP64059.1"/>
    <property type="molecule type" value="Genomic_DNA"/>
</dbReference>
<dbReference type="AlphaFoldDB" id="A0A419EN07"/>
<comment type="caution">
    <text evidence="3">The sequence shown here is derived from an EMBL/GenBank/DDBJ whole genome shotgun (WGS) entry which is preliminary data.</text>
</comment>
<protein>
    <submittedName>
        <fullName evidence="3">Prepilin-type N-terminal cleavage/methylation domain-containing protein</fullName>
    </submittedName>
</protein>
<organism evidence="3 4">
    <name type="scientific">Candidatus Abyssobacteria bacterium SURF_17</name>
    <dbReference type="NCBI Taxonomy" id="2093361"/>
    <lineage>
        <taxon>Bacteria</taxon>
        <taxon>Pseudomonadati</taxon>
        <taxon>Candidatus Hydrogenedentota</taxon>
        <taxon>Candidatus Abyssobacteria</taxon>
    </lineage>
</organism>
<accession>A0A419EN07</accession>
<name>A0A419EN07_9BACT</name>
<sequence>MKIAEPIPQFVRRYTMTWRNSVPARPQAPTRQQAIARHFPATSITSCAAFTLIELLVAITILGTIFTIVFGTFAYTLTNAESQQERAAVYHRASFILNTFSQSIASAYVPFGGQYQENEDGEPIFLGEDSFVGEVNADSLSAFTANVQGLGSKEMPGIVHVRYETTSVEDTEEEQVLADVNNPLVLTCVVESLLSVQDENSEPIQWTLNIHSLNLEYFDGSDWIQEWSYEEQGMLPTAVRLELELADADGSVYTFSTTARVHVDTPLEELEEPGAETQEEEEEDAGEEEEGSKETEESGSETPTPLEEEESPEATDETPIVG</sequence>
<evidence type="ECO:0000256" key="1">
    <source>
        <dbReference type="SAM" id="MobiDB-lite"/>
    </source>
</evidence>
<keyword evidence="2" id="KW-1133">Transmembrane helix</keyword>
<keyword evidence="2" id="KW-0812">Transmembrane</keyword>
<keyword evidence="2" id="KW-0472">Membrane</keyword>
<feature type="compositionally biased region" description="Acidic residues" evidence="1">
    <location>
        <begin position="306"/>
        <end position="316"/>
    </location>
</feature>
<evidence type="ECO:0000313" key="4">
    <source>
        <dbReference type="Proteomes" id="UP000285961"/>
    </source>
</evidence>
<dbReference type="InterPro" id="IPR012902">
    <property type="entry name" value="N_methyl_site"/>
</dbReference>
<gene>
    <name evidence="3" type="ORF">C4532_19740</name>
</gene>
<dbReference type="InterPro" id="IPR045584">
    <property type="entry name" value="Pilin-like"/>
</dbReference>
<dbReference type="SUPFAM" id="SSF54523">
    <property type="entry name" value="Pili subunits"/>
    <property type="match status" value="2"/>
</dbReference>
<evidence type="ECO:0000256" key="2">
    <source>
        <dbReference type="SAM" id="Phobius"/>
    </source>
</evidence>
<feature type="compositionally biased region" description="Acidic residues" evidence="1">
    <location>
        <begin position="266"/>
        <end position="291"/>
    </location>
</feature>